<feature type="domain" description="ZP" evidence="5">
    <location>
        <begin position="1"/>
        <end position="161"/>
    </location>
</feature>
<dbReference type="InterPro" id="IPR042235">
    <property type="entry name" value="ZP-C_dom"/>
</dbReference>
<dbReference type="InterPro" id="IPR055355">
    <property type="entry name" value="ZP-C"/>
</dbReference>
<feature type="compositionally biased region" description="Low complexity" evidence="3">
    <location>
        <begin position="168"/>
        <end position="177"/>
    </location>
</feature>
<keyword evidence="7" id="KW-1185">Reference proteome</keyword>
<dbReference type="EMBL" id="JARBDR010000793">
    <property type="protein sequence ID" value="KAJ8307097.1"/>
    <property type="molecule type" value="Genomic_DNA"/>
</dbReference>
<evidence type="ECO:0000259" key="5">
    <source>
        <dbReference type="PROSITE" id="PS51034"/>
    </source>
</evidence>
<evidence type="ECO:0000256" key="2">
    <source>
        <dbReference type="ARBA" id="ARBA00023157"/>
    </source>
</evidence>
<dbReference type="PANTHER" id="PTHR14002:SF43">
    <property type="entry name" value="DELTA-LIKE PROTEIN"/>
    <property type="match status" value="1"/>
</dbReference>
<evidence type="ECO:0000313" key="7">
    <source>
        <dbReference type="Proteomes" id="UP001217089"/>
    </source>
</evidence>
<accession>A0ABQ9ET13</accession>
<protein>
    <recommendedName>
        <fullName evidence="5">ZP domain-containing protein</fullName>
    </recommendedName>
</protein>
<evidence type="ECO:0000256" key="4">
    <source>
        <dbReference type="SAM" id="Phobius"/>
    </source>
</evidence>
<sequence length="296" mass="32568">MLGAVNLDKEKNLDNQEKEKVYAPVEFRFLSEKNEKVQQLSVGEKFKLLFFLDDDSVYTSLLLMNCSANNTNPENPKVYKILEDACPTRAGKNVIYYDYGQSKSKFTSEKGTEHNAAEIMLKAFKFVDSDRVAFSCGVRICKRGDEALCEIPDCAAGEKPAAPKKTDPAAATDPADTSAGVPADQGAPDAGTVAKRKKRSASSSNTEERTISGIIEIIDPIQREPSRDNQEKQEGDCFRSRDIIIVIIVMAAFVLTLLIACIVLAITVTKTRSRVNNMISESNGHSFFIPRAKITA</sequence>
<keyword evidence="4" id="KW-1133">Transmembrane helix</keyword>
<comment type="caution">
    <text evidence="6">The sequence shown here is derived from an EMBL/GenBank/DDBJ whole genome shotgun (WGS) entry which is preliminary data.</text>
</comment>
<name>A0ABQ9ET13_TEGGR</name>
<organism evidence="6 7">
    <name type="scientific">Tegillarca granosa</name>
    <name type="common">Malaysian cockle</name>
    <name type="synonym">Anadara granosa</name>
    <dbReference type="NCBI Taxonomy" id="220873"/>
    <lineage>
        <taxon>Eukaryota</taxon>
        <taxon>Metazoa</taxon>
        <taxon>Spiralia</taxon>
        <taxon>Lophotrochozoa</taxon>
        <taxon>Mollusca</taxon>
        <taxon>Bivalvia</taxon>
        <taxon>Autobranchia</taxon>
        <taxon>Pteriomorphia</taxon>
        <taxon>Arcoida</taxon>
        <taxon>Arcoidea</taxon>
        <taxon>Arcidae</taxon>
        <taxon>Tegillarca</taxon>
    </lineage>
</organism>
<feature type="transmembrane region" description="Helical" evidence="4">
    <location>
        <begin position="243"/>
        <end position="268"/>
    </location>
</feature>
<dbReference type="Proteomes" id="UP001217089">
    <property type="component" value="Unassembled WGS sequence"/>
</dbReference>
<evidence type="ECO:0000313" key="6">
    <source>
        <dbReference type="EMBL" id="KAJ8307097.1"/>
    </source>
</evidence>
<gene>
    <name evidence="6" type="ORF">KUTeg_015181</name>
</gene>
<dbReference type="Pfam" id="PF00100">
    <property type="entry name" value="Zona_pellucida"/>
    <property type="match status" value="1"/>
</dbReference>
<evidence type="ECO:0000256" key="3">
    <source>
        <dbReference type="SAM" id="MobiDB-lite"/>
    </source>
</evidence>
<evidence type="ECO:0000256" key="1">
    <source>
        <dbReference type="ARBA" id="ARBA00022729"/>
    </source>
</evidence>
<dbReference type="PROSITE" id="PS51034">
    <property type="entry name" value="ZP_2"/>
    <property type="match status" value="1"/>
</dbReference>
<keyword evidence="4" id="KW-0812">Transmembrane</keyword>
<keyword evidence="1" id="KW-0732">Signal</keyword>
<feature type="region of interest" description="Disordered" evidence="3">
    <location>
        <begin position="158"/>
        <end position="208"/>
    </location>
</feature>
<proteinExistence type="predicted"/>
<keyword evidence="4" id="KW-0472">Membrane</keyword>
<keyword evidence="2" id="KW-1015">Disulfide bond</keyword>
<dbReference type="Gene3D" id="2.60.40.4100">
    <property type="entry name" value="Zona pellucida, ZP-C domain"/>
    <property type="match status" value="1"/>
</dbReference>
<dbReference type="InterPro" id="IPR001507">
    <property type="entry name" value="ZP_dom"/>
</dbReference>
<reference evidence="6 7" key="1">
    <citation type="submission" date="2022-12" db="EMBL/GenBank/DDBJ databases">
        <title>Chromosome-level genome of Tegillarca granosa.</title>
        <authorList>
            <person name="Kim J."/>
        </authorList>
    </citation>
    <scope>NUCLEOTIDE SEQUENCE [LARGE SCALE GENOMIC DNA]</scope>
    <source>
        <strain evidence="6">Teg-2019</strain>
        <tissue evidence="6">Adductor muscle</tissue>
    </source>
</reference>
<dbReference type="PANTHER" id="PTHR14002">
    <property type="entry name" value="ENDOGLIN/TGF-BETA RECEPTOR TYPE III"/>
    <property type="match status" value="1"/>
</dbReference>